<feature type="domain" description="Thioesterase" evidence="8">
    <location>
        <begin position="47"/>
        <end position="125"/>
    </location>
</feature>
<comment type="catalytic activity">
    <reaction evidence="3">
        <text>a long-chain fatty acyl-CoA + H2O = a long-chain fatty acid + CoA + H(+)</text>
        <dbReference type="Rhea" id="RHEA:67680"/>
        <dbReference type="ChEBI" id="CHEBI:15377"/>
        <dbReference type="ChEBI" id="CHEBI:15378"/>
        <dbReference type="ChEBI" id="CHEBI:57287"/>
        <dbReference type="ChEBI" id="CHEBI:57560"/>
        <dbReference type="ChEBI" id="CHEBI:83139"/>
    </reaction>
</comment>
<evidence type="ECO:0000256" key="4">
    <source>
        <dbReference type="ARBA" id="ARBA00038381"/>
    </source>
</evidence>
<dbReference type="Proteomes" id="UP000483078">
    <property type="component" value="Unassembled WGS sequence"/>
</dbReference>
<sequence length="136" mass="14658">MTTPELDPDIVEAPYPFQSHLGFSFAAWSTDYCRLELPLTPALMNRYGIPHGGVHAAMLDSAMGFAGCYTDDKDAPRLAMTLSLNVNYLGQARGGTLLAEGHRTGGGRKTFFADGKITDEHGTVIATGTGVFRYRA</sequence>
<evidence type="ECO:0000256" key="3">
    <source>
        <dbReference type="ARBA" id="ARBA00036002"/>
    </source>
</evidence>
<dbReference type="PANTHER" id="PTHR43240:SF20">
    <property type="entry name" value="MEDIUM_LONG-CHAIN ACYL-COA THIOESTERASE YIGI"/>
    <property type="match status" value="1"/>
</dbReference>
<comment type="catalytic activity">
    <reaction evidence="2">
        <text>a fatty acyl-CoA + H2O = a fatty acid + CoA + H(+)</text>
        <dbReference type="Rhea" id="RHEA:16781"/>
        <dbReference type="ChEBI" id="CHEBI:15377"/>
        <dbReference type="ChEBI" id="CHEBI:15378"/>
        <dbReference type="ChEBI" id="CHEBI:28868"/>
        <dbReference type="ChEBI" id="CHEBI:57287"/>
        <dbReference type="ChEBI" id="CHEBI:77636"/>
        <dbReference type="EC" id="3.1.2.20"/>
    </reaction>
</comment>
<keyword evidence="1" id="KW-0378">Hydrolase</keyword>
<evidence type="ECO:0000256" key="7">
    <source>
        <dbReference type="ARBA" id="ARBA00048062"/>
    </source>
</evidence>
<evidence type="ECO:0000313" key="10">
    <source>
        <dbReference type="Proteomes" id="UP000483078"/>
    </source>
</evidence>
<evidence type="ECO:0000256" key="5">
    <source>
        <dbReference type="ARBA" id="ARBA00038894"/>
    </source>
</evidence>
<protein>
    <recommendedName>
        <fullName evidence="6">Medium/long-chain acyl-CoA thioesterase YigI</fullName>
        <ecNumber evidence="5">3.1.2.20</ecNumber>
    </recommendedName>
</protein>
<comment type="similarity">
    <text evidence="4">Belongs to the YigI thioesterase family.</text>
</comment>
<evidence type="ECO:0000256" key="2">
    <source>
        <dbReference type="ARBA" id="ARBA00035880"/>
    </source>
</evidence>
<dbReference type="CDD" id="cd03443">
    <property type="entry name" value="PaaI_thioesterase"/>
    <property type="match status" value="1"/>
</dbReference>
<dbReference type="Gene3D" id="3.10.129.10">
    <property type="entry name" value="Hotdog Thioesterase"/>
    <property type="match status" value="1"/>
</dbReference>
<dbReference type="Pfam" id="PF03061">
    <property type="entry name" value="4HBT"/>
    <property type="match status" value="1"/>
</dbReference>
<dbReference type="SUPFAM" id="SSF54637">
    <property type="entry name" value="Thioesterase/thiol ester dehydrase-isomerase"/>
    <property type="match status" value="1"/>
</dbReference>
<dbReference type="GO" id="GO:0047617">
    <property type="term" value="F:fatty acyl-CoA hydrolase activity"/>
    <property type="evidence" value="ECO:0007669"/>
    <property type="project" value="UniProtKB-EC"/>
</dbReference>
<dbReference type="RefSeq" id="WP_273249256.1">
    <property type="nucleotide sequence ID" value="NZ_VENJ01000009.1"/>
</dbReference>
<dbReference type="InterPro" id="IPR003736">
    <property type="entry name" value="PAAI_dom"/>
</dbReference>
<name>A0A7C9L8D2_9RHOB</name>
<proteinExistence type="inferred from homology"/>
<reference evidence="9 10" key="1">
    <citation type="submission" date="2019-06" db="EMBL/GenBank/DDBJ databases">
        <title>Enrichment of Autotrophic Halophilic Microorganisms from Red Sea Brine Pool Using Microbial Electrosynthesis System.</title>
        <authorList>
            <person name="Alqahtani M.F."/>
            <person name="Bajracharya S."/>
            <person name="Katuri K.P."/>
            <person name="Ali M."/>
            <person name="Saikaly P.E."/>
        </authorList>
    </citation>
    <scope>NUCLEOTIDE SEQUENCE [LARGE SCALE GENOMIC DNA]</scope>
    <source>
        <strain evidence="9">MES6</strain>
    </source>
</reference>
<dbReference type="AlphaFoldDB" id="A0A7C9L8D2"/>
<dbReference type="EC" id="3.1.2.20" evidence="5"/>
<comment type="caution">
    <text evidence="9">The sequence shown here is derived from an EMBL/GenBank/DDBJ whole genome shotgun (WGS) entry which is preliminary data.</text>
</comment>
<dbReference type="PANTHER" id="PTHR43240">
    <property type="entry name" value="1,4-DIHYDROXY-2-NAPHTHOYL-COA THIOESTERASE 1"/>
    <property type="match status" value="1"/>
</dbReference>
<dbReference type="InterPro" id="IPR006683">
    <property type="entry name" value="Thioestr_dom"/>
</dbReference>
<evidence type="ECO:0000259" key="8">
    <source>
        <dbReference type="Pfam" id="PF03061"/>
    </source>
</evidence>
<dbReference type="NCBIfam" id="TIGR00369">
    <property type="entry name" value="unchar_dom_1"/>
    <property type="match status" value="1"/>
</dbReference>
<comment type="catalytic activity">
    <reaction evidence="7">
        <text>a medium-chain fatty acyl-CoA + H2O = a medium-chain fatty acid + CoA + H(+)</text>
        <dbReference type="Rhea" id="RHEA:68184"/>
        <dbReference type="ChEBI" id="CHEBI:15377"/>
        <dbReference type="ChEBI" id="CHEBI:15378"/>
        <dbReference type="ChEBI" id="CHEBI:57287"/>
        <dbReference type="ChEBI" id="CHEBI:59558"/>
        <dbReference type="ChEBI" id="CHEBI:90546"/>
    </reaction>
</comment>
<accession>A0A7C9L8D2</accession>
<evidence type="ECO:0000256" key="6">
    <source>
        <dbReference type="ARBA" id="ARBA00040062"/>
    </source>
</evidence>
<gene>
    <name evidence="9" type="ORF">FH759_07775</name>
</gene>
<dbReference type="EMBL" id="VENJ01000009">
    <property type="protein sequence ID" value="MTJ04574.1"/>
    <property type="molecule type" value="Genomic_DNA"/>
</dbReference>
<evidence type="ECO:0000256" key="1">
    <source>
        <dbReference type="ARBA" id="ARBA00022801"/>
    </source>
</evidence>
<dbReference type="InterPro" id="IPR029069">
    <property type="entry name" value="HotDog_dom_sf"/>
</dbReference>
<organism evidence="9 10">
    <name type="scientific">Sediminimonas qiaohouensis</name>
    <dbReference type="NCBI Taxonomy" id="552061"/>
    <lineage>
        <taxon>Bacteria</taxon>
        <taxon>Pseudomonadati</taxon>
        <taxon>Pseudomonadota</taxon>
        <taxon>Alphaproteobacteria</taxon>
        <taxon>Rhodobacterales</taxon>
        <taxon>Roseobacteraceae</taxon>
        <taxon>Sediminimonas</taxon>
    </lineage>
</organism>
<evidence type="ECO:0000313" key="9">
    <source>
        <dbReference type="EMBL" id="MTJ04574.1"/>
    </source>
</evidence>